<dbReference type="Proteomes" id="UP000001460">
    <property type="component" value="Unassembled WGS sequence"/>
</dbReference>
<dbReference type="VEuPathDB" id="CryptoDB:CMU_042710"/>
<dbReference type="EMBL" id="DS989726">
    <property type="protein sequence ID" value="EEA05197.1"/>
    <property type="molecule type" value="Genomic_DNA"/>
</dbReference>
<dbReference type="PROSITE" id="PS00028">
    <property type="entry name" value="ZINC_FINGER_C2H2_1"/>
    <property type="match status" value="1"/>
</dbReference>
<dbReference type="eggNOG" id="KOG2840">
    <property type="taxonomic scope" value="Eukaryota"/>
</dbReference>
<dbReference type="AlphaFoldDB" id="B6AAF6"/>
<dbReference type="InterPro" id="IPR015424">
    <property type="entry name" value="PyrdxlP-dep_Trfase"/>
</dbReference>
<dbReference type="SUPFAM" id="SSF53383">
    <property type="entry name" value="PLP-dependent transferases"/>
    <property type="match status" value="2"/>
</dbReference>
<dbReference type="OrthoDB" id="198857at2759"/>
<dbReference type="GeneID" id="6994468"/>
<dbReference type="SUPFAM" id="SSF52402">
    <property type="entry name" value="Adenine nucleotide alpha hydrolases-like"/>
    <property type="match status" value="1"/>
</dbReference>
<dbReference type="Gene3D" id="3.90.1150.10">
    <property type="entry name" value="Aspartate Aminotransferase, domain 1"/>
    <property type="match status" value="1"/>
</dbReference>
<dbReference type="PANTHER" id="PTHR43686">
    <property type="entry name" value="SULFURTRANSFERASE-RELATED"/>
    <property type="match status" value="1"/>
</dbReference>
<reference evidence="2" key="1">
    <citation type="submission" date="2008-06" db="EMBL/GenBank/DDBJ databases">
        <authorList>
            <person name="Lorenzi H."/>
            <person name="Inman J."/>
            <person name="Miller J."/>
            <person name="Schobel S."/>
            <person name="Amedeo P."/>
            <person name="Caler E.V."/>
            <person name="da Silva J."/>
        </authorList>
    </citation>
    <scope>NUCLEOTIDE SEQUENCE [LARGE SCALE GENOMIC DNA]</scope>
    <source>
        <strain evidence="2">RN66</strain>
    </source>
</reference>
<organism evidence="2 3">
    <name type="scientific">Cryptosporidium muris (strain RN66)</name>
    <dbReference type="NCBI Taxonomy" id="441375"/>
    <lineage>
        <taxon>Eukaryota</taxon>
        <taxon>Sar</taxon>
        <taxon>Alveolata</taxon>
        <taxon>Apicomplexa</taxon>
        <taxon>Conoidasida</taxon>
        <taxon>Coccidia</taxon>
        <taxon>Eucoccidiorida</taxon>
        <taxon>Eimeriorina</taxon>
        <taxon>Cryptosporidiidae</taxon>
        <taxon>Cryptosporidium</taxon>
    </lineage>
</organism>
<keyword evidence="3" id="KW-1185">Reference proteome</keyword>
<dbReference type="Pfam" id="PF01171">
    <property type="entry name" value="ATP_bind_3"/>
    <property type="match status" value="1"/>
</dbReference>
<dbReference type="Pfam" id="PF00266">
    <property type="entry name" value="Aminotran_5"/>
    <property type="match status" value="2"/>
</dbReference>
<accession>B6AAF6</accession>
<dbReference type="OMA" id="CACAGRY"/>
<name>B6AAF6_CRYMR</name>
<dbReference type="InterPro" id="IPR015421">
    <property type="entry name" value="PyrdxlP-dep_Trfase_major"/>
</dbReference>
<dbReference type="InterPro" id="IPR014729">
    <property type="entry name" value="Rossmann-like_a/b/a_fold"/>
</dbReference>
<dbReference type="PANTHER" id="PTHR43686:SF1">
    <property type="entry name" value="AMINOTRAN_5 DOMAIN-CONTAINING PROTEIN"/>
    <property type="match status" value="1"/>
</dbReference>
<dbReference type="STRING" id="441375.B6AAF6"/>
<gene>
    <name evidence="2" type="ORF">CMU_042710</name>
</gene>
<evidence type="ECO:0000313" key="2">
    <source>
        <dbReference type="EMBL" id="EEA05197.1"/>
    </source>
</evidence>
<dbReference type="Gene3D" id="3.40.50.620">
    <property type="entry name" value="HUPs"/>
    <property type="match status" value="1"/>
</dbReference>
<dbReference type="InterPro" id="IPR000192">
    <property type="entry name" value="Aminotrans_V_dom"/>
</dbReference>
<dbReference type="InterPro" id="IPR011063">
    <property type="entry name" value="TilS/TtcA_N"/>
</dbReference>
<dbReference type="RefSeq" id="XP_002139546.1">
    <property type="nucleotide sequence ID" value="XM_002139510.1"/>
</dbReference>
<dbReference type="Gene3D" id="3.40.640.10">
    <property type="entry name" value="Type I PLP-dependent aspartate aminotransferase-like (Major domain)"/>
    <property type="match status" value="2"/>
</dbReference>
<evidence type="ECO:0000313" key="3">
    <source>
        <dbReference type="Proteomes" id="UP000001460"/>
    </source>
</evidence>
<dbReference type="InterPro" id="IPR013087">
    <property type="entry name" value="Znf_C2H2_type"/>
</dbReference>
<proteinExistence type="predicted"/>
<sequence length="1229" mass="142178">MKNFIIDEDQQSDFDKYCRKISEKIIGNNYVINTPYGIRPLIYCDWTASGRCLSFIEESIIQNIAPYYGNTHSIASYNARQSTWYTIEARESVRQFVGGNPDDAVIFTGSGTTGAISKFLKLMSTSKWSSVISRSNKYHNLNKNRCKDPNVNPNLDYFCHNTHISLMSSQDRWRSYKCIICKTQYDTEAAFRRHCNKVHSVLNNQKNKSVIGYMSYLICFIADSTAHHSLLLPFRDYVTRYKSGIDYDRYKILFDYCEIGILNYKLDIENLRRYLDKMEKDYPKNFIPIILISAGSNLTGIINDYIILSSLVHQYGGISVVDFAALAPHIAPNMSPPLNINGSTDVGVFSPHKFLGGPSTPGVLVIKRDLLITEKPADPGGNCVFFVSSERHDYILDQEQREESGTLDLLGICRLGMMIKFEMHITHKLKRQREIEYYMKILRKLSKYNKNNTGSKIKILGIKDILGNKYNEIIQDEKYHINIDEIKILPIISFLIKPFPPEIFHSANYELDLSENKKESALPNDLSNDTILLKFLAKNKKYLRYIKNLRHQYLHYNFVCALLNDIFGIQSRGGCSCAGPYSQKLLGLNKETVSTLYDELVIKGIESIRPGFSRISFHWSDCEENIDYISDAIIWIAKNGWKLLPLYAFEEFYGMWRHKSEWKSLENLYREWLEDSIGDYFFEKPRIYNNKSNLELNKEVESNSFNQICTNLPNNKCKPLFSSGNQIFEQADKLISHIDRIIKNYNDYKEGLNPSSNKVDEIIFRDIQLYHYSLEHNDYRINQFELQSESSLLWFLTPKIIQSLILCIQDRNVDFSIFNNEINQPVISTEYEDLNTFSERANHNSNALNQEIAYKVENGQTNKSWLYEKSYYYQNEDLSCCIPNINPNDASYETEKYKFINKDLYDSCPNNLNNNEMTFHGTLSQIDHEIIQGIEDIGNNKEIQKVYLNEDSVKSNSYKYSSNMDICDLVIPDPSSYGIIRKQVGIAIKTFNMIKQGDRILVGVSGGKDSLTMLHTLLLLQRIAPVKFSIAAATVDPQTKEMDVTSLKPYMNSLGIEYHFLSYPIVQLASKLKYKQQKLSYCSFCARMKRGILYSCMKKYDYNVLALGQHTDDICESFLLSIIHNGKLNTMKANYLVPKYNIRVIRPMIYCREKDLEKFALRWKLPVITENCPACFSQAKERRKIKQLLSQEEIDHPNVHSSIIKALQPLISLDRTNSKFDVDSLNLKD</sequence>
<dbReference type="InterPro" id="IPR015422">
    <property type="entry name" value="PyrdxlP-dep_Trfase_small"/>
</dbReference>
<protein>
    <submittedName>
        <fullName evidence="2">PP-loop family protein</fullName>
    </submittedName>
</protein>
<feature type="domain" description="C2H2-type" evidence="1">
    <location>
        <begin position="178"/>
        <end position="199"/>
    </location>
</feature>
<dbReference type="CDD" id="cd24138">
    <property type="entry name" value="TtcA-like"/>
    <property type="match status" value="1"/>
</dbReference>
<evidence type="ECO:0000259" key="1">
    <source>
        <dbReference type="PROSITE" id="PS00028"/>
    </source>
</evidence>